<keyword evidence="5" id="KW-1185">Reference proteome</keyword>
<accession>A0A8T2U8M2</accession>
<comment type="caution">
    <text evidence="4">The sequence shown here is derived from an EMBL/GenBank/DDBJ whole genome shotgun (WGS) entry which is preliminary data.</text>
</comment>
<dbReference type="OMA" id="KYSEDNW"/>
<sequence>MGMLTAEQVAFYNSEGYLIIEDFASYDECKQMILCMAKLLQEFDPTHVSIFSTRNRSHAKDEYFYESANNISFFFEEKAFDEEGQLKQAKELSINKVGHALHEQDPVFREFSQSSKVVDVLKSLNMRKPVLIQSMYIFKQPGIGGEVGPHQDSTFLYSDPPSLVGFWLALEDATKENGCLWALPKSHKGGLARRYMNDSTGVHFIGGRPEYNLSEFVPLEVKAGSLILLHGALVHQSFENVSSKSRHAYSIHAFDSAISSWAPENWLQRREFPQPLFAV</sequence>
<dbReference type="GO" id="GO:0046872">
    <property type="term" value="F:metal ion binding"/>
    <property type="evidence" value="ECO:0007669"/>
    <property type="project" value="UniProtKB-KW"/>
</dbReference>
<evidence type="ECO:0000256" key="3">
    <source>
        <dbReference type="ARBA" id="ARBA00023004"/>
    </source>
</evidence>
<dbReference type="GO" id="GO:0048244">
    <property type="term" value="F:phytanoyl-CoA dioxygenase activity"/>
    <property type="evidence" value="ECO:0007669"/>
    <property type="project" value="TreeGrafter"/>
</dbReference>
<dbReference type="PANTHER" id="PTHR20883:SF15">
    <property type="entry name" value="PHYTANOYL-COA DIOXYGENASE DOMAIN-CONTAINING PROTEIN 1"/>
    <property type="match status" value="1"/>
</dbReference>
<dbReference type="InterPro" id="IPR008775">
    <property type="entry name" value="Phytyl_CoA_dOase-like"/>
</dbReference>
<keyword evidence="2" id="KW-0479">Metal-binding</keyword>
<dbReference type="OrthoDB" id="445007at2759"/>
<dbReference type="EMBL" id="CM035414">
    <property type="protein sequence ID" value="KAH7428879.1"/>
    <property type="molecule type" value="Genomic_DNA"/>
</dbReference>
<keyword evidence="3" id="KW-0408">Iron</keyword>
<evidence type="ECO:0000313" key="4">
    <source>
        <dbReference type="EMBL" id="KAH7428879.1"/>
    </source>
</evidence>
<comment type="cofactor">
    <cofactor evidence="1">
        <name>Fe cation</name>
        <dbReference type="ChEBI" id="CHEBI:24875"/>
    </cofactor>
</comment>
<dbReference type="AlphaFoldDB" id="A0A8T2U8M2"/>
<name>A0A8T2U8M2_CERRI</name>
<evidence type="ECO:0008006" key="6">
    <source>
        <dbReference type="Google" id="ProtNLM"/>
    </source>
</evidence>
<organism evidence="4 5">
    <name type="scientific">Ceratopteris richardii</name>
    <name type="common">Triangle waterfern</name>
    <dbReference type="NCBI Taxonomy" id="49495"/>
    <lineage>
        <taxon>Eukaryota</taxon>
        <taxon>Viridiplantae</taxon>
        <taxon>Streptophyta</taxon>
        <taxon>Embryophyta</taxon>
        <taxon>Tracheophyta</taxon>
        <taxon>Polypodiopsida</taxon>
        <taxon>Polypodiidae</taxon>
        <taxon>Polypodiales</taxon>
        <taxon>Pteridineae</taxon>
        <taxon>Pteridaceae</taxon>
        <taxon>Parkerioideae</taxon>
        <taxon>Ceratopteris</taxon>
    </lineage>
</organism>
<evidence type="ECO:0000256" key="1">
    <source>
        <dbReference type="ARBA" id="ARBA00001962"/>
    </source>
</evidence>
<dbReference type="SUPFAM" id="SSF51197">
    <property type="entry name" value="Clavaminate synthase-like"/>
    <property type="match status" value="1"/>
</dbReference>
<proteinExistence type="predicted"/>
<gene>
    <name evidence="4" type="ORF">KP509_09G021400</name>
</gene>
<dbReference type="Proteomes" id="UP000825935">
    <property type="component" value="Chromosome 9"/>
</dbReference>
<reference evidence="4" key="1">
    <citation type="submission" date="2021-08" db="EMBL/GenBank/DDBJ databases">
        <title>WGS assembly of Ceratopteris richardii.</title>
        <authorList>
            <person name="Marchant D.B."/>
            <person name="Chen G."/>
            <person name="Jenkins J."/>
            <person name="Shu S."/>
            <person name="Leebens-Mack J."/>
            <person name="Grimwood J."/>
            <person name="Schmutz J."/>
            <person name="Soltis P."/>
            <person name="Soltis D."/>
            <person name="Chen Z.-H."/>
        </authorList>
    </citation>
    <scope>NUCLEOTIDE SEQUENCE</scope>
    <source>
        <strain evidence="4">Whitten #5841</strain>
        <tissue evidence="4">Leaf</tissue>
    </source>
</reference>
<evidence type="ECO:0000313" key="5">
    <source>
        <dbReference type="Proteomes" id="UP000825935"/>
    </source>
</evidence>
<evidence type="ECO:0000256" key="2">
    <source>
        <dbReference type="ARBA" id="ARBA00022723"/>
    </source>
</evidence>
<dbReference type="Pfam" id="PF05721">
    <property type="entry name" value="PhyH"/>
    <property type="match status" value="1"/>
</dbReference>
<dbReference type="PANTHER" id="PTHR20883">
    <property type="entry name" value="PHYTANOYL-COA DIOXYGENASE DOMAIN CONTAINING 1"/>
    <property type="match status" value="1"/>
</dbReference>
<protein>
    <recommendedName>
        <fullName evidence="6">Phytanoyl-CoA dioxygenase</fullName>
    </recommendedName>
</protein>
<dbReference type="Gene3D" id="2.60.120.620">
    <property type="entry name" value="q2cbj1_9rhob like domain"/>
    <property type="match status" value="1"/>
</dbReference>